<comment type="caution">
    <text evidence="1">The sequence shown here is derived from an EMBL/GenBank/DDBJ whole genome shotgun (WGS) entry which is preliminary data.</text>
</comment>
<evidence type="ECO:0000313" key="1">
    <source>
        <dbReference type="EMBL" id="KAJ9088928.1"/>
    </source>
</evidence>
<gene>
    <name evidence="1" type="ORF">DSO57_1018038</name>
</gene>
<proteinExistence type="predicted"/>
<dbReference type="EMBL" id="QTSX02000077">
    <property type="protein sequence ID" value="KAJ9088928.1"/>
    <property type="molecule type" value="Genomic_DNA"/>
</dbReference>
<keyword evidence="2" id="KW-1185">Reference proteome</keyword>
<reference evidence="1" key="1">
    <citation type="submission" date="2022-04" db="EMBL/GenBank/DDBJ databases">
        <title>Genome of the entomopathogenic fungus Entomophthora muscae.</title>
        <authorList>
            <person name="Elya C."/>
            <person name="Lovett B.R."/>
            <person name="Lee E."/>
            <person name="Macias A.M."/>
            <person name="Hajek A.E."/>
            <person name="De Bivort B.L."/>
            <person name="Kasson M.T."/>
            <person name="De Fine Licht H.H."/>
            <person name="Stajich J.E."/>
        </authorList>
    </citation>
    <scope>NUCLEOTIDE SEQUENCE</scope>
    <source>
        <strain evidence="1">Berkeley</strain>
    </source>
</reference>
<dbReference type="Proteomes" id="UP001165960">
    <property type="component" value="Unassembled WGS sequence"/>
</dbReference>
<evidence type="ECO:0000313" key="2">
    <source>
        <dbReference type="Proteomes" id="UP001165960"/>
    </source>
</evidence>
<protein>
    <submittedName>
        <fullName evidence="1">Uncharacterized protein</fullName>
    </submittedName>
</protein>
<name>A0ACC2UPH3_9FUNG</name>
<accession>A0ACC2UPH3</accession>
<sequence>MLTPTPRGNVRWSGYCSRGKGCNTACDSPKAKSPFNSIFSPKKIVKRGQSIRVEWLRQNHPGGFVRLAMVPFGRSDNRTLFDRSVVKYVCYETNCREDKHVPLLGKNNGPGYQKCSTTIKVPRNLRNGAVTLQWTWFGGGVYYANRRAAFANYVSCSDMVVKGGRFSRSRPRPSFKGGDAATPNKGQCRYWATNSVFGCPHGAEKKNSRCGISHPRYGPPKEWLRQQGKRRRHKS</sequence>
<organism evidence="1 2">
    <name type="scientific">Entomophthora muscae</name>
    <dbReference type="NCBI Taxonomy" id="34485"/>
    <lineage>
        <taxon>Eukaryota</taxon>
        <taxon>Fungi</taxon>
        <taxon>Fungi incertae sedis</taxon>
        <taxon>Zoopagomycota</taxon>
        <taxon>Entomophthoromycotina</taxon>
        <taxon>Entomophthoromycetes</taxon>
        <taxon>Entomophthorales</taxon>
        <taxon>Entomophthoraceae</taxon>
        <taxon>Entomophthora</taxon>
    </lineage>
</organism>